<evidence type="ECO:0000313" key="2">
    <source>
        <dbReference type="Proteomes" id="UP000226437"/>
    </source>
</evidence>
<dbReference type="OrthoDB" id="2449873at2"/>
<dbReference type="RefSeq" id="WP_099105452.1">
    <property type="nucleotide sequence ID" value="NZ_JAATJF010000001.1"/>
</dbReference>
<organism evidence="1 2">
    <name type="scientific">Neolewinella marina</name>
    <dbReference type="NCBI Taxonomy" id="438751"/>
    <lineage>
        <taxon>Bacteria</taxon>
        <taxon>Pseudomonadati</taxon>
        <taxon>Bacteroidota</taxon>
        <taxon>Saprospiria</taxon>
        <taxon>Saprospirales</taxon>
        <taxon>Lewinellaceae</taxon>
        <taxon>Neolewinella</taxon>
    </lineage>
</organism>
<dbReference type="AlphaFoldDB" id="A0A2G0CKH6"/>
<comment type="caution">
    <text evidence="1">The sequence shown here is derived from an EMBL/GenBank/DDBJ whole genome shotgun (WGS) entry which is preliminary data.</text>
</comment>
<keyword evidence="2" id="KW-1185">Reference proteome</keyword>
<accession>A0A2G0CKH6</accession>
<dbReference type="EMBL" id="PDLO01000001">
    <property type="protein sequence ID" value="PHL00473.1"/>
    <property type="molecule type" value="Genomic_DNA"/>
</dbReference>
<sequence>MNHNKRIFFALFVGALLALTTCTKDEDLTTPTPLAPAVEKYETKAGKSNTRKLVAQLRQATVKYHDHQVAIDDGFSNTGTCVSNPSGPGAMGVHFVHYDRIDGVHNPMEPEVLVYELRNNGTYKLVAIEYLQIGDTPPKFGGEIEFHPFSQPFAKFELHVWAWKANPAGLFEDWNPNVTCP</sequence>
<evidence type="ECO:0000313" key="1">
    <source>
        <dbReference type="EMBL" id="PHL00473.1"/>
    </source>
</evidence>
<reference evidence="1 2" key="1">
    <citation type="submission" date="2017-10" db="EMBL/GenBank/DDBJ databases">
        <title>The draft genome sequence of Lewinella marina KCTC 32374.</title>
        <authorList>
            <person name="Wang K."/>
        </authorList>
    </citation>
    <scope>NUCLEOTIDE SEQUENCE [LARGE SCALE GENOMIC DNA]</scope>
    <source>
        <strain evidence="1 2">MKG-38</strain>
    </source>
</reference>
<name>A0A2G0CKH6_9BACT</name>
<gene>
    <name evidence="1" type="ORF">CGL56_05425</name>
</gene>
<protein>
    <submittedName>
        <fullName evidence="1">Uncharacterized protein</fullName>
    </submittedName>
</protein>
<dbReference type="Proteomes" id="UP000226437">
    <property type="component" value="Unassembled WGS sequence"/>
</dbReference>
<proteinExistence type="predicted"/>